<name>A0ACB9TDP7_HOLOL</name>
<gene>
    <name evidence="1" type="ORF">MML48_3g00000476</name>
</gene>
<comment type="caution">
    <text evidence="1">The sequence shown here is derived from an EMBL/GenBank/DDBJ whole genome shotgun (WGS) entry which is preliminary data.</text>
</comment>
<keyword evidence="2" id="KW-1185">Reference proteome</keyword>
<dbReference type="EMBL" id="CM043017">
    <property type="protein sequence ID" value="KAI4464923.1"/>
    <property type="molecule type" value="Genomic_DNA"/>
</dbReference>
<protein>
    <submittedName>
        <fullName evidence="1">Uncharacterized protein</fullName>
    </submittedName>
</protein>
<sequence length="1004" mass="114298">MKTSITLFLCALAAVNAYEFEDQAYNQLIAEELHPLHYRGARDTTQKCIDQNSCCSGPPISNFHASDKEASQQCSKEVNFNRGSIRGPLTAEQKDQIKCIAECIGKKKGYLTADGELIKDKLLSSMKERLQSVAWLAPKLDSMFEDCLPQNENTAKQPKKCNDVGLTVDQLIVEELRPLHYRGARDIAQKCIDQYSCCNESPTSSFHVSDKKASLQCSKELNFNWGSMRGLTDEQKDQIKCLGECIGKKKGYLTVDGELIKHKLLSSMKEGLQSVAWLTPKLDSIFEDCLPQNESTAKQPKKCNDVGLTVGHCIWKQMQLQCPLNEQQNPQNYQLIVEELRPLHYRGARDIAQKCIDQYSCCNESPTSSFHVSDKKASLQCSKELNFNWGSMRGLTDEQKDQIKCLGECIGKKKGYLTVDGELIKHKLLSSMKEGLQSVAWLTPKLDSIFEDCLPQNESTAKQPKKCNDVGLTVGHCIWKQMQLQCPLNEQQNPQNYDNTILKEHIKPLNNKNYNVLRLQRSPSRNKRKNPRYFQNSSTWADKQRIPLNWIKYNKQASGSQSNLMKRKNLRKSSSDKGNRARQSKTHTNRKQPKNTKKEHRKGRLNTANNRSKQRIGDVHNLHNSTFKKPRISTVDGKPDTIQQTVNATTKLDSNTGTADKESDNNNLGSSTTSEPLTRMLKADAASAKGSFVFRKVNKSSVDKNVDEELSDTNNTSKTDNKLSTQDNTTNCVDANKNEMKSGKKSKPTGLRSNDAKDAENVLQGITESSPESVVEDTLKHGKRKEEIKLVLHNSEKGLNILQESCFTGQILYDELKELQWSDHIPNSRTRHEELVTDEKCGRKHVRSCCDELYFQVLKDKTKFIRRECYRQLKHNNHTFSLINPLSCESVTRYREDIVLSSTNTIIISKMQEVMKEEFSSLPWLHRKTEEIVNKCIQQTQPQRGGGTEIEKEEKIGCNTNIFEFGQCVWTEIQLQCPQERVKDEKKCHKIREEILSTVLISYK</sequence>
<evidence type="ECO:0000313" key="1">
    <source>
        <dbReference type="EMBL" id="KAI4464923.1"/>
    </source>
</evidence>
<reference evidence="1" key="1">
    <citation type="submission" date="2022-04" db="EMBL/GenBank/DDBJ databases">
        <title>Chromosome-scale genome assembly of Holotrichia oblita Faldermann.</title>
        <authorList>
            <person name="Rongchong L."/>
        </authorList>
    </citation>
    <scope>NUCLEOTIDE SEQUENCE</scope>
    <source>
        <strain evidence="1">81SQS9</strain>
    </source>
</reference>
<proteinExistence type="predicted"/>
<evidence type="ECO:0000313" key="2">
    <source>
        <dbReference type="Proteomes" id="UP001056778"/>
    </source>
</evidence>
<organism evidence="1 2">
    <name type="scientific">Holotrichia oblita</name>
    <name type="common">Chafer beetle</name>
    <dbReference type="NCBI Taxonomy" id="644536"/>
    <lineage>
        <taxon>Eukaryota</taxon>
        <taxon>Metazoa</taxon>
        <taxon>Ecdysozoa</taxon>
        <taxon>Arthropoda</taxon>
        <taxon>Hexapoda</taxon>
        <taxon>Insecta</taxon>
        <taxon>Pterygota</taxon>
        <taxon>Neoptera</taxon>
        <taxon>Endopterygota</taxon>
        <taxon>Coleoptera</taxon>
        <taxon>Polyphaga</taxon>
        <taxon>Scarabaeiformia</taxon>
        <taxon>Scarabaeidae</taxon>
        <taxon>Melolonthinae</taxon>
        <taxon>Holotrichia</taxon>
    </lineage>
</organism>
<accession>A0ACB9TDP7</accession>
<dbReference type="Proteomes" id="UP001056778">
    <property type="component" value="Chromosome 3"/>
</dbReference>